<feature type="domain" description="TonB-dependent receptor plug" evidence="12">
    <location>
        <begin position="115"/>
        <end position="244"/>
    </location>
</feature>
<dbReference type="InterPro" id="IPR000531">
    <property type="entry name" value="Beta-barrel_TonB"/>
</dbReference>
<dbReference type="InterPro" id="IPR008969">
    <property type="entry name" value="CarboxyPept-like_regulatory"/>
</dbReference>
<dbReference type="EMBL" id="SDHZ01000002">
    <property type="protein sequence ID" value="RXK82988.1"/>
    <property type="molecule type" value="Genomic_DNA"/>
</dbReference>
<dbReference type="SUPFAM" id="SSF49464">
    <property type="entry name" value="Carboxypeptidase regulatory domain-like"/>
    <property type="match status" value="1"/>
</dbReference>
<keyword evidence="14" id="KW-1185">Reference proteome</keyword>
<evidence type="ECO:0000256" key="5">
    <source>
        <dbReference type="ARBA" id="ARBA00023077"/>
    </source>
</evidence>
<dbReference type="SUPFAM" id="SSF56935">
    <property type="entry name" value="Porins"/>
    <property type="match status" value="1"/>
</dbReference>
<dbReference type="GO" id="GO:0009279">
    <property type="term" value="C:cell outer membrane"/>
    <property type="evidence" value="ECO:0007669"/>
    <property type="project" value="UniProtKB-SubCell"/>
</dbReference>
<comment type="similarity">
    <text evidence="8 9">Belongs to the TonB-dependent receptor family.</text>
</comment>
<dbReference type="OrthoDB" id="609136at2"/>
<dbReference type="InterPro" id="IPR037066">
    <property type="entry name" value="Plug_dom_sf"/>
</dbReference>
<evidence type="ECO:0000256" key="7">
    <source>
        <dbReference type="ARBA" id="ARBA00023237"/>
    </source>
</evidence>
<dbReference type="NCBIfam" id="TIGR04057">
    <property type="entry name" value="SusC_RagA_signa"/>
    <property type="match status" value="1"/>
</dbReference>
<keyword evidence="6 8" id="KW-0472">Membrane</keyword>
<dbReference type="InterPro" id="IPR012910">
    <property type="entry name" value="Plug_dom"/>
</dbReference>
<dbReference type="RefSeq" id="WP_129003855.1">
    <property type="nucleotide sequence ID" value="NZ_SDHZ01000002.1"/>
</dbReference>
<keyword evidence="5 9" id="KW-0798">TonB box</keyword>
<evidence type="ECO:0000313" key="14">
    <source>
        <dbReference type="Proteomes" id="UP000290545"/>
    </source>
</evidence>
<reference evidence="13 14" key="1">
    <citation type="submission" date="2019-01" db="EMBL/GenBank/DDBJ databases">
        <title>Filimonas sp. strain TTM-71.</title>
        <authorList>
            <person name="Chen W.-M."/>
        </authorList>
    </citation>
    <scope>NUCLEOTIDE SEQUENCE [LARGE SCALE GENOMIC DNA]</scope>
    <source>
        <strain evidence="13 14">TTM-71</strain>
    </source>
</reference>
<dbReference type="Pfam" id="PF00593">
    <property type="entry name" value="TonB_dep_Rec_b-barrel"/>
    <property type="match status" value="1"/>
</dbReference>
<dbReference type="NCBIfam" id="TIGR04056">
    <property type="entry name" value="OMP_RagA_SusC"/>
    <property type="match status" value="1"/>
</dbReference>
<feature type="domain" description="TonB-dependent receptor-like beta-barrel" evidence="11">
    <location>
        <begin position="431"/>
        <end position="875"/>
    </location>
</feature>
<comment type="caution">
    <text evidence="13">The sequence shown here is derived from an EMBL/GenBank/DDBJ whole genome shotgun (WGS) entry which is preliminary data.</text>
</comment>
<feature type="signal peptide" evidence="10">
    <location>
        <begin position="1"/>
        <end position="20"/>
    </location>
</feature>
<sequence length="1043" mass="114146">MRKLVTFLLGLLCVFTSALAQRRAVVGKVVDENNVPIPSVSIQIKGSSAGVAASEAGVFEIHAANRDVLVFSSVGFVSKEVTVGTKSTINVTLVRETSTIEEVVVTAMGITRKTKSLGYSVQQIAGDELNKAREANVVNSLAGKLAGVRVTAQSGTLGGSSKIVIRGVSSLGGSSQPIFVIDGLPIDNGSPNIATQSGAAPTGIASVDYGNRAGDINPDDIESVSVLKGASATALYGARAKNGAIVITTKKGKSGRSSVTVNSSTRFDNVLKLPKFQNEYAQGTYGVYEVAQLNGWGPKISDVQDRQFTNFLGEQETLKAYPDNIKDFFQTGNTFMNSVSFEGGNEGADFRLGYSNTTQDGTVPNQSYKRNSLTLNGGRVFSPQFNARANVSYMGISSKGRPVQSSNNPNILGNVLYNIPRTVDMQKLRDNYINPETGQQIPVSPSRTGNNPFWIINNNGYSGDLERIYGNAVLNYKPVDWITVTNNIGLDVYNEFRKGVTRNGTIGMLTGGFTEANLYSRTLNNDLTITALKPIAKDLTLKALVGGNIYEQYFRRSQGDAQELTVDQLYSFANAAVVVTQNFQQRKRILGVFGEIEFNYKDFLFLNATGRNDWSSTLPVNNRSYFYPSVSSSFVFTEVMKKPSWLSYGKVRATWASVGSDESPYLTDFYYNPQSAGFAQYGYGVTFPFNGALAYSIPITSPAYNLKPQKQNSYEFGAELRFLQNRINLDVTYYKSKTSDQIVALAVPNSTGFRTLRTNAGTVQNSGWEIQLGIIPVKTSDFTWRIDGNFSKNKQIMTELPESIKTYTLASGWSSLQIRAEKGKEFGIYGTGWLRDPDGNIVIDPDNGYRVTTGDVRLGNLYPSWMLGVNNTFTYKGFNLGFLVDIRKGGTLYSSTVSSLRTSGMAIETAGHRDQPIIDKGVNETADGKYVPNTVAVQSTEDYWANNFVSSNTEANIFDASYVKLREVRISYMFPQKNFSGVFSFIKGIELGVEGRNLWIIHDNIPHIDPEANFFTNSTVGEGVEFNSVPTTRSIGFNVRLKL</sequence>
<evidence type="ECO:0000259" key="12">
    <source>
        <dbReference type="Pfam" id="PF07715"/>
    </source>
</evidence>
<dbReference type="InterPro" id="IPR023997">
    <property type="entry name" value="TonB-dep_OMP_SusC/RagA_CS"/>
</dbReference>
<proteinExistence type="inferred from homology"/>
<keyword evidence="2 8" id="KW-0813">Transport</keyword>
<keyword evidence="7 8" id="KW-0998">Cell outer membrane</keyword>
<evidence type="ECO:0000256" key="6">
    <source>
        <dbReference type="ARBA" id="ARBA00023136"/>
    </source>
</evidence>
<evidence type="ECO:0000259" key="11">
    <source>
        <dbReference type="Pfam" id="PF00593"/>
    </source>
</evidence>
<dbReference type="Gene3D" id="2.170.130.10">
    <property type="entry name" value="TonB-dependent receptor, plug domain"/>
    <property type="match status" value="1"/>
</dbReference>
<keyword evidence="3 8" id="KW-1134">Transmembrane beta strand</keyword>
<dbReference type="Proteomes" id="UP000290545">
    <property type="component" value="Unassembled WGS sequence"/>
</dbReference>
<dbReference type="PROSITE" id="PS52016">
    <property type="entry name" value="TONB_DEPENDENT_REC_3"/>
    <property type="match status" value="1"/>
</dbReference>
<dbReference type="Gene3D" id="2.40.170.20">
    <property type="entry name" value="TonB-dependent receptor, beta-barrel domain"/>
    <property type="match status" value="1"/>
</dbReference>
<evidence type="ECO:0000256" key="2">
    <source>
        <dbReference type="ARBA" id="ARBA00022448"/>
    </source>
</evidence>
<dbReference type="Pfam" id="PF13715">
    <property type="entry name" value="CarbopepD_reg_2"/>
    <property type="match status" value="1"/>
</dbReference>
<dbReference type="InterPro" id="IPR039426">
    <property type="entry name" value="TonB-dep_rcpt-like"/>
</dbReference>
<dbReference type="Pfam" id="PF07715">
    <property type="entry name" value="Plug"/>
    <property type="match status" value="1"/>
</dbReference>
<dbReference type="AlphaFoldDB" id="A0A4Q1D3T4"/>
<name>A0A4Q1D3T4_9BACT</name>
<accession>A0A4Q1D3T4</accession>
<gene>
    <name evidence="13" type="ORF">ESB13_12740</name>
</gene>
<evidence type="ECO:0000256" key="8">
    <source>
        <dbReference type="PROSITE-ProRule" id="PRU01360"/>
    </source>
</evidence>
<protein>
    <submittedName>
        <fullName evidence="13">SusC/RagA family TonB-linked outer membrane protein</fullName>
    </submittedName>
</protein>
<evidence type="ECO:0000256" key="3">
    <source>
        <dbReference type="ARBA" id="ARBA00022452"/>
    </source>
</evidence>
<evidence type="ECO:0000256" key="9">
    <source>
        <dbReference type="RuleBase" id="RU003357"/>
    </source>
</evidence>
<comment type="subcellular location">
    <subcellularLocation>
        <location evidence="1 8">Cell outer membrane</location>
        <topology evidence="1 8">Multi-pass membrane protein</topology>
    </subcellularLocation>
</comment>
<evidence type="ECO:0000313" key="13">
    <source>
        <dbReference type="EMBL" id="RXK82988.1"/>
    </source>
</evidence>
<dbReference type="InterPro" id="IPR036942">
    <property type="entry name" value="Beta-barrel_TonB_sf"/>
</dbReference>
<dbReference type="InterPro" id="IPR023996">
    <property type="entry name" value="TonB-dep_OMP_SusC/RagA"/>
</dbReference>
<evidence type="ECO:0000256" key="4">
    <source>
        <dbReference type="ARBA" id="ARBA00022692"/>
    </source>
</evidence>
<organism evidence="13 14">
    <name type="scientific">Filimonas effusa</name>
    <dbReference type="NCBI Taxonomy" id="2508721"/>
    <lineage>
        <taxon>Bacteria</taxon>
        <taxon>Pseudomonadati</taxon>
        <taxon>Bacteroidota</taxon>
        <taxon>Chitinophagia</taxon>
        <taxon>Chitinophagales</taxon>
        <taxon>Chitinophagaceae</taxon>
        <taxon>Filimonas</taxon>
    </lineage>
</organism>
<keyword evidence="4 8" id="KW-0812">Transmembrane</keyword>
<evidence type="ECO:0000256" key="10">
    <source>
        <dbReference type="SAM" id="SignalP"/>
    </source>
</evidence>
<keyword evidence="10" id="KW-0732">Signal</keyword>
<feature type="chain" id="PRO_5020606745" evidence="10">
    <location>
        <begin position="21"/>
        <end position="1043"/>
    </location>
</feature>
<evidence type="ECO:0000256" key="1">
    <source>
        <dbReference type="ARBA" id="ARBA00004571"/>
    </source>
</evidence>